<evidence type="ECO:0000256" key="7">
    <source>
        <dbReference type="SAM" id="MobiDB-lite"/>
    </source>
</evidence>
<evidence type="ECO:0000313" key="9">
    <source>
        <dbReference type="EMBL" id="MCP2161831.1"/>
    </source>
</evidence>
<dbReference type="HAMAP" id="MF_01131">
    <property type="entry name" value="Rex"/>
    <property type="match status" value="1"/>
</dbReference>
<evidence type="ECO:0000256" key="4">
    <source>
        <dbReference type="ARBA" id="ARBA00023125"/>
    </source>
</evidence>
<keyword evidence="1 6" id="KW-0963">Cytoplasm</keyword>
<accession>A0ABT1H3R8</accession>
<comment type="similarity">
    <text evidence="6">Belongs to the transcriptional regulatory Rex family.</text>
</comment>
<evidence type="ECO:0000256" key="5">
    <source>
        <dbReference type="ARBA" id="ARBA00023163"/>
    </source>
</evidence>
<keyword evidence="10" id="KW-1185">Reference proteome</keyword>
<feature type="domain" description="CoA-binding" evidence="8">
    <location>
        <begin position="92"/>
        <end position="195"/>
    </location>
</feature>
<dbReference type="Gene3D" id="1.10.10.10">
    <property type="entry name" value="Winged helix-like DNA-binding domain superfamily/Winged helix DNA-binding domain"/>
    <property type="match status" value="1"/>
</dbReference>
<dbReference type="InterPro" id="IPR036388">
    <property type="entry name" value="WH-like_DNA-bd_sf"/>
</dbReference>
<gene>
    <name evidence="6" type="primary">rex</name>
    <name evidence="9" type="ORF">LX12_003030</name>
</gene>
<dbReference type="NCBIfam" id="NF003994">
    <property type="entry name" value="PRK05472.2-3"/>
    <property type="match status" value="1"/>
</dbReference>
<organism evidence="9 10">
    <name type="scientific">Williamsia serinedens</name>
    <dbReference type="NCBI Taxonomy" id="391736"/>
    <lineage>
        <taxon>Bacteria</taxon>
        <taxon>Bacillati</taxon>
        <taxon>Actinomycetota</taxon>
        <taxon>Actinomycetes</taxon>
        <taxon>Mycobacteriales</taxon>
        <taxon>Nocardiaceae</taxon>
        <taxon>Williamsia</taxon>
    </lineage>
</organism>
<keyword evidence="5 6" id="KW-0804">Transcription</keyword>
<sequence>MTRGPQSSSPDPDIGGHIPAASVARLAAYLHVLRTLSENGVVVTSSGQLATAAGVNPAILRKDLSHIGANGVRGVGYDVARLTARISRALRTSDTHNVALAGAGLLGRALIAHTGFGRGFRVVAMFDTDPAVVGTGFRSEAVDITVAPMSDLARQCAEREVDVAVIATPDPLAQSTCDAFVHAGIRQILNVSTVTLRTPPSVHVRPVDLALELQVLSFNASRDAVDPPSPGGRIDSRDDCGEKVSV</sequence>
<protein>
    <recommendedName>
        <fullName evidence="6">Redox-sensing transcriptional repressor Rex</fullName>
    </recommendedName>
</protein>
<dbReference type="Pfam" id="PF02629">
    <property type="entry name" value="CoA_binding"/>
    <property type="match status" value="1"/>
</dbReference>
<evidence type="ECO:0000256" key="1">
    <source>
        <dbReference type="ARBA" id="ARBA00022490"/>
    </source>
</evidence>
<feature type="compositionally biased region" description="Basic and acidic residues" evidence="7">
    <location>
        <begin position="234"/>
        <end position="246"/>
    </location>
</feature>
<dbReference type="NCBIfam" id="NF003996">
    <property type="entry name" value="PRK05472.2-5"/>
    <property type="match status" value="1"/>
</dbReference>
<feature type="DNA-binding region" description="H-T-H motif" evidence="6">
    <location>
        <begin position="28"/>
        <end position="67"/>
    </location>
</feature>
<dbReference type="InterPro" id="IPR036291">
    <property type="entry name" value="NAD(P)-bd_dom_sf"/>
</dbReference>
<evidence type="ECO:0000313" key="10">
    <source>
        <dbReference type="Proteomes" id="UP001205740"/>
    </source>
</evidence>
<dbReference type="NCBIfam" id="NF003995">
    <property type="entry name" value="PRK05472.2-4"/>
    <property type="match status" value="1"/>
</dbReference>
<dbReference type="PANTHER" id="PTHR35786:SF1">
    <property type="entry name" value="REDOX-SENSING TRANSCRIPTIONAL REPRESSOR REX 1"/>
    <property type="match status" value="1"/>
</dbReference>
<evidence type="ECO:0000256" key="3">
    <source>
        <dbReference type="ARBA" id="ARBA00023015"/>
    </source>
</evidence>
<keyword evidence="4 6" id="KW-0238">DNA-binding</keyword>
<dbReference type="InterPro" id="IPR009718">
    <property type="entry name" value="Rex_DNA-bd_C_dom"/>
</dbReference>
<dbReference type="EMBL" id="JAMTCG010000005">
    <property type="protein sequence ID" value="MCP2161831.1"/>
    <property type="molecule type" value="Genomic_DNA"/>
</dbReference>
<reference evidence="9 10" key="1">
    <citation type="submission" date="2022-06" db="EMBL/GenBank/DDBJ databases">
        <title>Genomic Encyclopedia of Archaeal and Bacterial Type Strains, Phase II (KMG-II): from individual species to whole genera.</title>
        <authorList>
            <person name="Goeker M."/>
        </authorList>
    </citation>
    <scope>NUCLEOTIDE SEQUENCE [LARGE SCALE GENOMIC DNA]</scope>
    <source>
        <strain evidence="9 10">DSM 45037</strain>
    </source>
</reference>
<dbReference type="SUPFAM" id="SSF51735">
    <property type="entry name" value="NAD(P)-binding Rossmann-fold domains"/>
    <property type="match status" value="1"/>
</dbReference>
<evidence type="ECO:0000256" key="2">
    <source>
        <dbReference type="ARBA" id="ARBA00022491"/>
    </source>
</evidence>
<keyword evidence="6" id="KW-0520">NAD</keyword>
<feature type="binding site" evidence="6">
    <location>
        <begin position="102"/>
        <end position="107"/>
    </location>
    <ligand>
        <name>NAD(+)</name>
        <dbReference type="ChEBI" id="CHEBI:57540"/>
    </ligand>
</feature>
<dbReference type="SUPFAM" id="SSF46785">
    <property type="entry name" value="Winged helix' DNA-binding domain"/>
    <property type="match status" value="1"/>
</dbReference>
<proteinExistence type="inferred from homology"/>
<comment type="subunit">
    <text evidence="6">Homodimer.</text>
</comment>
<dbReference type="PANTHER" id="PTHR35786">
    <property type="entry name" value="REDOX-SENSING TRANSCRIPTIONAL REPRESSOR REX"/>
    <property type="match status" value="1"/>
</dbReference>
<feature type="region of interest" description="Disordered" evidence="7">
    <location>
        <begin position="222"/>
        <end position="246"/>
    </location>
</feature>
<dbReference type="SMART" id="SM00881">
    <property type="entry name" value="CoA_binding"/>
    <property type="match status" value="1"/>
</dbReference>
<evidence type="ECO:0000256" key="6">
    <source>
        <dbReference type="HAMAP-Rule" id="MF_01131"/>
    </source>
</evidence>
<keyword evidence="2 6" id="KW-0678">Repressor</keyword>
<name>A0ABT1H3R8_9NOCA</name>
<evidence type="ECO:0000259" key="8">
    <source>
        <dbReference type="SMART" id="SM00881"/>
    </source>
</evidence>
<dbReference type="Gene3D" id="3.40.50.720">
    <property type="entry name" value="NAD(P)-binding Rossmann-like Domain"/>
    <property type="match status" value="1"/>
</dbReference>
<dbReference type="NCBIfam" id="NF003992">
    <property type="entry name" value="PRK05472.2-1"/>
    <property type="match status" value="1"/>
</dbReference>
<comment type="function">
    <text evidence="6">Modulates transcription in response to changes in cellular NADH/NAD(+) redox state.</text>
</comment>
<dbReference type="RefSeq" id="WP_253655405.1">
    <property type="nucleotide sequence ID" value="NZ_BAAAOE010000001.1"/>
</dbReference>
<dbReference type="InterPro" id="IPR003781">
    <property type="entry name" value="CoA-bd"/>
</dbReference>
<dbReference type="Pfam" id="PF06971">
    <property type="entry name" value="Put_DNA-bind_N"/>
    <property type="match status" value="1"/>
</dbReference>
<dbReference type="InterPro" id="IPR022876">
    <property type="entry name" value="Tscrpt_rep_Rex"/>
</dbReference>
<comment type="subcellular location">
    <subcellularLocation>
        <location evidence="6">Cytoplasm</location>
    </subcellularLocation>
</comment>
<dbReference type="InterPro" id="IPR036390">
    <property type="entry name" value="WH_DNA-bd_sf"/>
</dbReference>
<dbReference type="Proteomes" id="UP001205740">
    <property type="component" value="Unassembled WGS sequence"/>
</dbReference>
<keyword evidence="3 6" id="KW-0805">Transcription regulation</keyword>
<comment type="caution">
    <text evidence="9">The sequence shown here is derived from an EMBL/GenBank/DDBJ whole genome shotgun (WGS) entry which is preliminary data.</text>
</comment>